<dbReference type="AlphaFoldDB" id="A0A9P6QKD1"/>
<dbReference type="Proteomes" id="UP000807716">
    <property type="component" value="Unassembled WGS sequence"/>
</dbReference>
<feature type="region of interest" description="Disordered" evidence="1">
    <location>
        <begin position="1"/>
        <end position="124"/>
    </location>
</feature>
<proteinExistence type="predicted"/>
<feature type="compositionally biased region" description="Basic and acidic residues" evidence="1">
    <location>
        <begin position="63"/>
        <end position="74"/>
    </location>
</feature>
<organism evidence="2 3">
    <name type="scientific">Actinomortierella ambigua</name>
    <dbReference type="NCBI Taxonomy" id="1343610"/>
    <lineage>
        <taxon>Eukaryota</taxon>
        <taxon>Fungi</taxon>
        <taxon>Fungi incertae sedis</taxon>
        <taxon>Mucoromycota</taxon>
        <taxon>Mortierellomycotina</taxon>
        <taxon>Mortierellomycetes</taxon>
        <taxon>Mortierellales</taxon>
        <taxon>Mortierellaceae</taxon>
        <taxon>Actinomortierella</taxon>
    </lineage>
</organism>
<reference evidence="2" key="1">
    <citation type="journal article" date="2020" name="Fungal Divers.">
        <title>Resolving the Mortierellaceae phylogeny through synthesis of multi-gene phylogenetics and phylogenomics.</title>
        <authorList>
            <person name="Vandepol N."/>
            <person name="Liber J."/>
            <person name="Desiro A."/>
            <person name="Na H."/>
            <person name="Kennedy M."/>
            <person name="Barry K."/>
            <person name="Grigoriev I.V."/>
            <person name="Miller A.N."/>
            <person name="O'Donnell K."/>
            <person name="Stajich J.E."/>
            <person name="Bonito G."/>
        </authorList>
    </citation>
    <scope>NUCLEOTIDE SEQUENCE</scope>
    <source>
        <strain evidence="2">BC1065</strain>
    </source>
</reference>
<sequence>MTTELGIQVQPAATPTEVAAATDIESGTHSEGNLIKDSENTHEGEGDQVQEEDEEMEEEVDVPDMHSDSLHEGEPGNLQLFAKRAITGPKSSKSGSTVRQVKKPVPPTKPIAKDSKPTAKDNKPTAADALQKLADALNAKLNNPPEDDPDKIYDDVVEDLESADDLPEYIAPIQDNKQPPIDLGKLTDIFGTRDLIKADPALAALERTLVPWENIPEPAAAPASAPAAAPTSAPSIVVHNRASARALLRLGRYVLRTLMRSGGKTASKEAAKGTVKSVGKSLSKAIIEEGKQHLKDKVETAVKDNVRNLVNSINPVGGTTSTPSGPTTKAPVGAPGAKPGATAPAAPAAPKLGEFRQVDRDGSDAFFMSKPVVPDFSYGCSLEYTVSYKPTDRIAAALQVGTIVMMKTHPVSITKREFVENENMLEVTGVHLVTRQLYRGRWIRFEIVPLVDVIETKYKFVEIDPKGNATLMAIDNLRMKIGVDDDIIKNNLIQAQKDKRKVDVYVVGAMGQARVNGIKIR</sequence>
<feature type="compositionally biased region" description="Acidic residues" evidence="1">
    <location>
        <begin position="46"/>
        <end position="62"/>
    </location>
</feature>
<evidence type="ECO:0000313" key="2">
    <source>
        <dbReference type="EMBL" id="KAG0268197.1"/>
    </source>
</evidence>
<name>A0A9P6QKD1_9FUNG</name>
<feature type="compositionally biased region" description="Polar residues" evidence="1">
    <location>
        <begin position="89"/>
        <end position="99"/>
    </location>
</feature>
<protein>
    <submittedName>
        <fullName evidence="2">Uncharacterized protein</fullName>
    </submittedName>
</protein>
<dbReference type="EMBL" id="JAAAJB010000057">
    <property type="protein sequence ID" value="KAG0268197.1"/>
    <property type="molecule type" value="Genomic_DNA"/>
</dbReference>
<feature type="compositionally biased region" description="Low complexity" evidence="1">
    <location>
        <begin position="11"/>
        <end position="22"/>
    </location>
</feature>
<evidence type="ECO:0000313" key="3">
    <source>
        <dbReference type="Proteomes" id="UP000807716"/>
    </source>
</evidence>
<gene>
    <name evidence="2" type="ORF">DFQ27_007306</name>
</gene>
<feature type="compositionally biased region" description="Low complexity" evidence="1">
    <location>
        <begin position="317"/>
        <end position="349"/>
    </location>
</feature>
<comment type="caution">
    <text evidence="2">The sequence shown here is derived from an EMBL/GenBank/DDBJ whole genome shotgun (WGS) entry which is preliminary data.</text>
</comment>
<dbReference type="OrthoDB" id="2448905at2759"/>
<accession>A0A9P6QKD1</accession>
<feature type="region of interest" description="Disordered" evidence="1">
    <location>
        <begin position="313"/>
        <end position="349"/>
    </location>
</feature>
<evidence type="ECO:0000256" key="1">
    <source>
        <dbReference type="SAM" id="MobiDB-lite"/>
    </source>
</evidence>
<feature type="compositionally biased region" description="Basic and acidic residues" evidence="1">
    <location>
        <begin position="111"/>
        <end position="123"/>
    </location>
</feature>
<keyword evidence="3" id="KW-1185">Reference proteome</keyword>
<feature type="compositionally biased region" description="Basic and acidic residues" evidence="1">
    <location>
        <begin position="34"/>
        <end position="45"/>
    </location>
</feature>